<dbReference type="EMBL" id="BTGU01000198">
    <property type="protein sequence ID" value="GMN64879.1"/>
    <property type="molecule type" value="Genomic_DNA"/>
</dbReference>
<proteinExistence type="predicted"/>
<name>A0AA88J7U4_FICCA</name>
<organism evidence="1 2">
    <name type="scientific">Ficus carica</name>
    <name type="common">Common fig</name>
    <dbReference type="NCBI Taxonomy" id="3494"/>
    <lineage>
        <taxon>Eukaryota</taxon>
        <taxon>Viridiplantae</taxon>
        <taxon>Streptophyta</taxon>
        <taxon>Embryophyta</taxon>
        <taxon>Tracheophyta</taxon>
        <taxon>Spermatophyta</taxon>
        <taxon>Magnoliopsida</taxon>
        <taxon>eudicotyledons</taxon>
        <taxon>Gunneridae</taxon>
        <taxon>Pentapetalae</taxon>
        <taxon>rosids</taxon>
        <taxon>fabids</taxon>
        <taxon>Rosales</taxon>
        <taxon>Moraceae</taxon>
        <taxon>Ficeae</taxon>
        <taxon>Ficus</taxon>
    </lineage>
</organism>
<accession>A0AA88J7U4</accession>
<protein>
    <submittedName>
        <fullName evidence="1">Uncharacterized protein</fullName>
    </submittedName>
</protein>
<keyword evidence="2" id="KW-1185">Reference proteome</keyword>
<gene>
    <name evidence="1" type="ORF">TIFTF001_033942</name>
</gene>
<sequence length="151" mass="17871">MGQVYKTFRKVAKAYKIPRTVRDLANPSFVWRLRAFASLAIGELCLNRSSATSPTISRVLTKLALDLCGCYFREGGREGDLEFRRRLTWLLLRRSRERISWWLRSWSTNITVVSRPRSRWRLEIVAVEIAAAEITKRQDRKERFKYQVSRF</sequence>
<reference evidence="1" key="1">
    <citation type="submission" date="2023-07" db="EMBL/GenBank/DDBJ databases">
        <title>draft genome sequence of fig (Ficus carica).</title>
        <authorList>
            <person name="Takahashi T."/>
            <person name="Nishimura K."/>
        </authorList>
    </citation>
    <scope>NUCLEOTIDE SEQUENCE</scope>
</reference>
<evidence type="ECO:0000313" key="1">
    <source>
        <dbReference type="EMBL" id="GMN64879.1"/>
    </source>
</evidence>
<dbReference type="AlphaFoldDB" id="A0AA88J7U4"/>
<comment type="caution">
    <text evidence="1">The sequence shown here is derived from an EMBL/GenBank/DDBJ whole genome shotgun (WGS) entry which is preliminary data.</text>
</comment>
<dbReference type="Proteomes" id="UP001187192">
    <property type="component" value="Unassembled WGS sequence"/>
</dbReference>
<evidence type="ECO:0000313" key="2">
    <source>
        <dbReference type="Proteomes" id="UP001187192"/>
    </source>
</evidence>